<dbReference type="GO" id="GO:0003743">
    <property type="term" value="F:translation initiation factor activity"/>
    <property type="evidence" value="ECO:0007669"/>
    <property type="project" value="UniProtKB-KW"/>
</dbReference>
<proteinExistence type="inferred from homology"/>
<dbReference type="Proteomes" id="UP000015453">
    <property type="component" value="Unassembled WGS sequence"/>
</dbReference>
<feature type="non-terminal residue" evidence="6">
    <location>
        <position position="371"/>
    </location>
</feature>
<comment type="similarity">
    <text evidence="1">Belongs to the eukaryotic initiation factor 4G family.</text>
</comment>
<feature type="region of interest" description="Disordered" evidence="4">
    <location>
        <begin position="218"/>
        <end position="243"/>
    </location>
</feature>
<feature type="domain" description="MIF4G" evidence="5">
    <location>
        <begin position="126"/>
        <end position="349"/>
    </location>
</feature>
<evidence type="ECO:0000256" key="1">
    <source>
        <dbReference type="ARBA" id="ARBA00005775"/>
    </source>
</evidence>
<comment type="caution">
    <text evidence="6">The sequence shown here is derived from an EMBL/GenBank/DDBJ whole genome shotgun (WGS) entry which is preliminary data.</text>
</comment>
<dbReference type="EMBL" id="AUSU01006688">
    <property type="protein sequence ID" value="EPS61642.1"/>
    <property type="molecule type" value="Genomic_DNA"/>
</dbReference>
<dbReference type="SMART" id="SM00543">
    <property type="entry name" value="MIF4G"/>
    <property type="match status" value="1"/>
</dbReference>
<dbReference type="Pfam" id="PF02854">
    <property type="entry name" value="MIF4G"/>
    <property type="match status" value="1"/>
</dbReference>
<evidence type="ECO:0000256" key="3">
    <source>
        <dbReference type="ARBA" id="ARBA00022917"/>
    </source>
</evidence>
<gene>
    <name evidence="6" type="ORF">M569_13149</name>
</gene>
<feature type="non-terminal residue" evidence="6">
    <location>
        <position position="1"/>
    </location>
</feature>
<dbReference type="Gene3D" id="1.25.40.180">
    <property type="match status" value="1"/>
</dbReference>
<dbReference type="AlphaFoldDB" id="S8DPE5"/>
<keyword evidence="2" id="KW-0396">Initiation factor</keyword>
<dbReference type="InterPro" id="IPR003890">
    <property type="entry name" value="MIF4G-like_typ-3"/>
</dbReference>
<evidence type="ECO:0000259" key="5">
    <source>
        <dbReference type="SMART" id="SM00543"/>
    </source>
</evidence>
<dbReference type="PANTHER" id="PTHR23253">
    <property type="entry name" value="EUKARYOTIC TRANSLATION INITIATION FACTOR 4 GAMMA"/>
    <property type="match status" value="1"/>
</dbReference>
<dbReference type="InterPro" id="IPR016024">
    <property type="entry name" value="ARM-type_fold"/>
</dbReference>
<sequence length="371" mass="43019">SGLDYDEKWSKYPGPLTPGRIDLRGDLGYGANIAGFQPGRMGNFGIQRNPRPQMHSPYIGGILSGPMQAFGLEGGMQRSYSDSDRWQRGSGFQRVLTPPQTPQPLMHKAERKYEVGKVTSEEEAKQRQLKGILNKLTPENFEKLFQQVKEVNIDNVVTLSGVISQIFDKALMEPTFCEMYADFCHHLAADLPELVVDDHTVTFKRLLLNKCQEEFEKREREEEEANKAEEEGESKDTPEEREEKRLRVRRRMLGNIRLIGELYKKRMLTERIMHECIKNLLGQYENPDEENIEALCKLMSTIGEIIDHQKAKDHMDAYFQNMAQLSNNTKLSSRVRFMLRDTIDLRKNKWEQRRKVEGPKKIDEVRRDAAQ</sequence>
<accession>S8DPE5</accession>
<evidence type="ECO:0000313" key="7">
    <source>
        <dbReference type="Proteomes" id="UP000015453"/>
    </source>
</evidence>
<evidence type="ECO:0000313" key="6">
    <source>
        <dbReference type="EMBL" id="EPS61642.1"/>
    </source>
</evidence>
<dbReference type="PANTHER" id="PTHR23253:SF9">
    <property type="entry name" value="EUKARYOTIC TRANSLATION INITIATION FACTOR 4 GAMMA 2"/>
    <property type="match status" value="1"/>
</dbReference>
<keyword evidence="3" id="KW-0648">Protein biosynthesis</keyword>
<keyword evidence="7" id="KW-1185">Reference proteome</keyword>
<dbReference type="OrthoDB" id="514777at2759"/>
<protein>
    <recommendedName>
        <fullName evidence="5">MIF4G domain-containing protein</fullName>
    </recommendedName>
</protein>
<name>S8DPE5_9LAMI</name>
<evidence type="ECO:0000256" key="2">
    <source>
        <dbReference type="ARBA" id="ARBA00022540"/>
    </source>
</evidence>
<evidence type="ECO:0000256" key="4">
    <source>
        <dbReference type="SAM" id="MobiDB-lite"/>
    </source>
</evidence>
<organism evidence="6 7">
    <name type="scientific">Genlisea aurea</name>
    <dbReference type="NCBI Taxonomy" id="192259"/>
    <lineage>
        <taxon>Eukaryota</taxon>
        <taxon>Viridiplantae</taxon>
        <taxon>Streptophyta</taxon>
        <taxon>Embryophyta</taxon>
        <taxon>Tracheophyta</taxon>
        <taxon>Spermatophyta</taxon>
        <taxon>Magnoliopsida</taxon>
        <taxon>eudicotyledons</taxon>
        <taxon>Gunneridae</taxon>
        <taxon>Pentapetalae</taxon>
        <taxon>asterids</taxon>
        <taxon>lamiids</taxon>
        <taxon>Lamiales</taxon>
        <taxon>Lentibulariaceae</taxon>
        <taxon>Genlisea</taxon>
    </lineage>
</organism>
<dbReference type="FunFam" id="1.25.40.180:FF:000024">
    <property type="entry name" value="Eukaryotic translation initiation factor 4G"/>
    <property type="match status" value="1"/>
</dbReference>
<dbReference type="GO" id="GO:0003729">
    <property type="term" value="F:mRNA binding"/>
    <property type="evidence" value="ECO:0007669"/>
    <property type="project" value="TreeGrafter"/>
</dbReference>
<dbReference type="SUPFAM" id="SSF48371">
    <property type="entry name" value="ARM repeat"/>
    <property type="match status" value="1"/>
</dbReference>
<dbReference type="GO" id="GO:0016281">
    <property type="term" value="C:eukaryotic translation initiation factor 4F complex"/>
    <property type="evidence" value="ECO:0007669"/>
    <property type="project" value="TreeGrafter"/>
</dbReference>
<reference evidence="6 7" key="1">
    <citation type="journal article" date="2013" name="BMC Genomics">
        <title>The miniature genome of a carnivorous plant Genlisea aurea contains a low number of genes and short non-coding sequences.</title>
        <authorList>
            <person name="Leushkin E.V."/>
            <person name="Sutormin R.A."/>
            <person name="Nabieva E.R."/>
            <person name="Penin A.A."/>
            <person name="Kondrashov A.S."/>
            <person name="Logacheva M.D."/>
        </authorList>
    </citation>
    <scope>NUCLEOTIDE SEQUENCE [LARGE SCALE GENOMIC DNA]</scope>
</reference>